<evidence type="ECO:0000313" key="2">
    <source>
        <dbReference type="EMBL" id="SVD76757.1"/>
    </source>
</evidence>
<sequence>MLSAALALGIGELAAGISNRLESFVVAVAGVIIDGAPGGVVRASIETLGTAQKTMLLAGVTLGTLGVGVLAGFAARRSPTLAVALFVVFGSLGAWAVSREPLTSTGLSWLVGGVAVTAGAITLVRAPLGIARSDSDREDPRNTYANRRQFLGWATGMS</sequence>
<organism evidence="2">
    <name type="scientific">marine metagenome</name>
    <dbReference type="NCBI Taxonomy" id="408172"/>
    <lineage>
        <taxon>unclassified sequences</taxon>
        <taxon>metagenomes</taxon>
        <taxon>ecological metagenomes</taxon>
    </lineage>
</organism>
<reference evidence="2" key="1">
    <citation type="submission" date="2018-05" db="EMBL/GenBank/DDBJ databases">
        <authorList>
            <person name="Lanie J.A."/>
            <person name="Ng W.-L."/>
            <person name="Kazmierczak K.M."/>
            <person name="Andrzejewski T.M."/>
            <person name="Davidsen T.M."/>
            <person name="Wayne K.J."/>
            <person name="Tettelin H."/>
            <person name="Glass J.I."/>
            <person name="Rusch D."/>
            <person name="Podicherti R."/>
            <person name="Tsui H.-C.T."/>
            <person name="Winkler M.E."/>
        </authorList>
    </citation>
    <scope>NUCLEOTIDE SEQUENCE</scope>
</reference>
<keyword evidence="1" id="KW-0812">Transmembrane</keyword>
<feature type="transmembrane region" description="Helical" evidence="1">
    <location>
        <begin position="81"/>
        <end position="97"/>
    </location>
</feature>
<protein>
    <submittedName>
        <fullName evidence="2">Uncharacterized protein</fullName>
    </submittedName>
</protein>
<feature type="transmembrane region" description="Helical" evidence="1">
    <location>
        <begin position="109"/>
        <end position="128"/>
    </location>
</feature>
<name>A0A382Y046_9ZZZZ</name>
<accession>A0A382Y046</accession>
<gene>
    <name evidence="2" type="ORF">METZ01_LOCUS429611</name>
</gene>
<evidence type="ECO:0000256" key="1">
    <source>
        <dbReference type="SAM" id="Phobius"/>
    </source>
</evidence>
<dbReference type="EMBL" id="UINC01171934">
    <property type="protein sequence ID" value="SVD76757.1"/>
    <property type="molecule type" value="Genomic_DNA"/>
</dbReference>
<keyword evidence="1" id="KW-1133">Transmembrane helix</keyword>
<keyword evidence="1" id="KW-0472">Membrane</keyword>
<proteinExistence type="predicted"/>
<feature type="transmembrane region" description="Helical" evidence="1">
    <location>
        <begin position="55"/>
        <end position="75"/>
    </location>
</feature>
<feature type="non-terminal residue" evidence="2">
    <location>
        <position position="158"/>
    </location>
</feature>
<dbReference type="AlphaFoldDB" id="A0A382Y046"/>